<dbReference type="AlphaFoldDB" id="A0A920C7Q0"/>
<feature type="domain" description="N-acetyltransferase" evidence="1">
    <location>
        <begin position="3"/>
        <end position="151"/>
    </location>
</feature>
<evidence type="ECO:0000259" key="1">
    <source>
        <dbReference type="PROSITE" id="PS51186"/>
    </source>
</evidence>
<dbReference type="PROSITE" id="PS51186">
    <property type="entry name" value="GNAT"/>
    <property type="match status" value="1"/>
</dbReference>
<dbReference type="EMBL" id="BORQ01000001">
    <property type="protein sequence ID" value="GIO29216.1"/>
    <property type="molecule type" value="Genomic_DNA"/>
</dbReference>
<dbReference type="CDD" id="cd04301">
    <property type="entry name" value="NAT_SF"/>
    <property type="match status" value="1"/>
</dbReference>
<dbReference type="Proteomes" id="UP000679779">
    <property type="component" value="Unassembled WGS sequence"/>
</dbReference>
<reference evidence="2" key="1">
    <citation type="submission" date="2021-03" db="EMBL/GenBank/DDBJ databases">
        <title>Antimicrobial resistance genes in bacteria isolated from Japanese honey, and their potential for conferring macrolide and lincosamide resistance in the American foulbrood pathogen Paenibacillus larvae.</title>
        <authorList>
            <person name="Okamoto M."/>
            <person name="Kumagai M."/>
            <person name="Kanamori H."/>
            <person name="Takamatsu D."/>
        </authorList>
    </citation>
    <scope>NUCLEOTIDE SEQUENCE</scope>
    <source>
        <strain evidence="2">J2TS6</strain>
    </source>
</reference>
<dbReference type="InterPro" id="IPR000182">
    <property type="entry name" value="GNAT_dom"/>
</dbReference>
<gene>
    <name evidence="2" type="primary">bltD_1</name>
    <name evidence="2" type="ORF">J2TS6_03570</name>
</gene>
<name>A0A920C7Q0_9BACL</name>
<evidence type="ECO:0000313" key="2">
    <source>
        <dbReference type="EMBL" id="GIO29216.1"/>
    </source>
</evidence>
<accession>A0A920C7Q0</accession>
<organism evidence="2 3">
    <name type="scientific">Paenibacillus albilobatus</name>
    <dbReference type="NCBI Taxonomy" id="2716884"/>
    <lineage>
        <taxon>Bacteria</taxon>
        <taxon>Bacillati</taxon>
        <taxon>Bacillota</taxon>
        <taxon>Bacilli</taxon>
        <taxon>Bacillales</taxon>
        <taxon>Paenibacillaceae</taxon>
        <taxon>Paenibacillus</taxon>
    </lineage>
</organism>
<keyword evidence="3" id="KW-1185">Reference proteome</keyword>
<proteinExistence type="predicted"/>
<dbReference type="Gene3D" id="1.10.287.900">
    <property type="entry name" value="The crystal structure of the spermine/spermidine acetyltransferase from enterococcus faecali"/>
    <property type="match status" value="1"/>
</dbReference>
<dbReference type="InterPro" id="IPR027455">
    <property type="entry name" value="Sper_AcTfrase_N"/>
</dbReference>
<evidence type="ECO:0000313" key="3">
    <source>
        <dbReference type="Proteomes" id="UP000679779"/>
    </source>
</evidence>
<dbReference type="InterPro" id="IPR050276">
    <property type="entry name" value="MshD_Acetyltransferase"/>
</dbReference>
<dbReference type="PANTHER" id="PTHR43617">
    <property type="entry name" value="L-AMINO ACID N-ACETYLTRANSFERASE"/>
    <property type="match status" value="1"/>
</dbReference>
<protein>
    <submittedName>
        <fullName evidence="2">Spermidine acetyltransferase</fullName>
    </submittedName>
</protein>
<dbReference type="InterPro" id="IPR016181">
    <property type="entry name" value="Acyl_CoA_acyltransferase"/>
</dbReference>
<dbReference type="Pfam" id="PF00583">
    <property type="entry name" value="Acetyltransf_1"/>
    <property type="match status" value="1"/>
</dbReference>
<dbReference type="RefSeq" id="WP_160042260.1">
    <property type="nucleotide sequence ID" value="NZ_BORQ01000001.1"/>
</dbReference>
<comment type="caution">
    <text evidence="2">The sequence shown here is derived from an EMBL/GenBank/DDBJ whole genome shotgun (WGS) entry which is preliminary data.</text>
</comment>
<dbReference type="SUPFAM" id="SSF55729">
    <property type="entry name" value="Acyl-CoA N-acyltransferases (Nat)"/>
    <property type="match status" value="1"/>
</dbReference>
<sequence length="163" mass="18714">MSLHIKEITKGNWRDAAALSVSAEQQRFIESNAFSMAECFYELNAVSVGLYDNDTMIGFAMYGWPDGEQRSAWLDRFMIDRHFQGKGYAKRFLLHMIRYIEQQYDCKTIFLSIHPDNEHAKSLYEAMGFRLNGEIDNEGAVPGLVMELDLDVFGEVQPDEGQI</sequence>
<dbReference type="Gene3D" id="3.40.630.30">
    <property type="match status" value="1"/>
</dbReference>
<dbReference type="GO" id="GO:0016747">
    <property type="term" value="F:acyltransferase activity, transferring groups other than amino-acyl groups"/>
    <property type="evidence" value="ECO:0007669"/>
    <property type="project" value="InterPro"/>
</dbReference>